<keyword evidence="9" id="KW-0807">Transducer</keyword>
<feature type="transmembrane region" description="Helical" evidence="10">
    <location>
        <begin position="75"/>
        <end position="93"/>
    </location>
</feature>
<evidence type="ECO:0000256" key="9">
    <source>
        <dbReference type="ARBA" id="ARBA00023224"/>
    </source>
</evidence>
<evidence type="ECO:0000313" key="11">
    <source>
        <dbReference type="EMBL" id="KAJ9601440.1"/>
    </source>
</evidence>
<proteinExistence type="predicted"/>
<evidence type="ECO:0000256" key="5">
    <source>
        <dbReference type="ARBA" id="ARBA00022725"/>
    </source>
</evidence>
<feature type="transmembrane region" description="Helical" evidence="10">
    <location>
        <begin position="41"/>
        <end position="63"/>
    </location>
</feature>
<dbReference type="PANTHER" id="PTHR21137:SF35">
    <property type="entry name" value="ODORANT RECEPTOR 19A-RELATED"/>
    <property type="match status" value="1"/>
</dbReference>
<keyword evidence="5" id="KW-0552">Olfaction</keyword>
<evidence type="ECO:0000256" key="7">
    <source>
        <dbReference type="ARBA" id="ARBA00023136"/>
    </source>
</evidence>
<evidence type="ECO:0000256" key="8">
    <source>
        <dbReference type="ARBA" id="ARBA00023170"/>
    </source>
</evidence>
<reference evidence="11" key="1">
    <citation type="journal article" date="2023" name="IScience">
        <title>Live-bearing cockroach genome reveals convergent evolutionary mechanisms linked to viviparity in insects and beyond.</title>
        <authorList>
            <person name="Fouks B."/>
            <person name="Harrison M.C."/>
            <person name="Mikhailova A.A."/>
            <person name="Marchal E."/>
            <person name="English S."/>
            <person name="Carruthers M."/>
            <person name="Jennings E.C."/>
            <person name="Chiamaka E.L."/>
            <person name="Frigard R.A."/>
            <person name="Pippel M."/>
            <person name="Attardo G.M."/>
            <person name="Benoit J.B."/>
            <person name="Bornberg-Bauer E."/>
            <person name="Tobe S.S."/>
        </authorList>
    </citation>
    <scope>NUCLEOTIDE SEQUENCE</scope>
    <source>
        <strain evidence="11">Stay&amp;Tobe</strain>
    </source>
</reference>
<dbReference type="Proteomes" id="UP001233999">
    <property type="component" value="Unassembled WGS sequence"/>
</dbReference>
<gene>
    <name evidence="11" type="ORF">L9F63_000407</name>
</gene>
<evidence type="ECO:0000256" key="3">
    <source>
        <dbReference type="ARBA" id="ARBA00022606"/>
    </source>
</evidence>
<evidence type="ECO:0000256" key="1">
    <source>
        <dbReference type="ARBA" id="ARBA00004651"/>
    </source>
</evidence>
<dbReference type="GO" id="GO:0005549">
    <property type="term" value="F:odorant binding"/>
    <property type="evidence" value="ECO:0007669"/>
    <property type="project" value="InterPro"/>
</dbReference>
<dbReference type="GO" id="GO:0005886">
    <property type="term" value="C:plasma membrane"/>
    <property type="evidence" value="ECO:0007669"/>
    <property type="project" value="UniProtKB-SubCell"/>
</dbReference>
<keyword evidence="4 10" id="KW-0812">Transmembrane</keyword>
<comment type="subcellular location">
    <subcellularLocation>
        <location evidence="1">Cell membrane</location>
        <topology evidence="1">Multi-pass membrane protein</topology>
    </subcellularLocation>
</comment>
<keyword evidence="2" id="KW-1003">Cell membrane</keyword>
<dbReference type="EMBL" id="JASPKZ010000017">
    <property type="protein sequence ID" value="KAJ9601440.1"/>
    <property type="molecule type" value="Genomic_DNA"/>
</dbReference>
<keyword evidence="12" id="KW-1185">Reference proteome</keyword>
<dbReference type="InterPro" id="IPR004117">
    <property type="entry name" value="7tm6_olfct_rcpt"/>
</dbReference>
<keyword evidence="8" id="KW-0675">Receptor</keyword>
<accession>A0AAD8AMH0</accession>
<feature type="non-terminal residue" evidence="11">
    <location>
        <position position="250"/>
    </location>
</feature>
<sequence length="250" mass="29277">MKPENQLQPEDCSKTPELFIKIAGLWFIEDPNFKYKFLYNIYMYIVKVMHCYLMVGIIIKFLFYEVTMEEKVELTILGISQSVLLCKLWIFSIKKKKIQKLFNTLGKNFFIHKTYITTENIKIINSVLTFSRQLSILYGLNLNFGIIFYTYFTPFMISNDDAGVNNGTNITFVQERKLPYTIWIPIDKNTSKFYYVTYVILLLTANSVGLVLMSTQASILTFLICLKGQFQILCDALRNLTRNVSRRLEE</sequence>
<dbReference type="GO" id="GO:0004984">
    <property type="term" value="F:olfactory receptor activity"/>
    <property type="evidence" value="ECO:0007669"/>
    <property type="project" value="InterPro"/>
</dbReference>
<evidence type="ECO:0000256" key="2">
    <source>
        <dbReference type="ARBA" id="ARBA00022475"/>
    </source>
</evidence>
<dbReference type="PANTHER" id="PTHR21137">
    <property type="entry name" value="ODORANT RECEPTOR"/>
    <property type="match status" value="1"/>
</dbReference>
<evidence type="ECO:0000256" key="4">
    <source>
        <dbReference type="ARBA" id="ARBA00022692"/>
    </source>
</evidence>
<protein>
    <submittedName>
        <fullName evidence="11">Uncharacterized protein</fullName>
    </submittedName>
</protein>
<name>A0AAD8AMH0_DIPPU</name>
<reference evidence="11" key="2">
    <citation type="submission" date="2023-05" db="EMBL/GenBank/DDBJ databases">
        <authorList>
            <person name="Fouks B."/>
        </authorList>
    </citation>
    <scope>NUCLEOTIDE SEQUENCE</scope>
    <source>
        <strain evidence="11">Stay&amp;Tobe</strain>
        <tissue evidence="11">Testes</tissue>
    </source>
</reference>
<dbReference type="AlphaFoldDB" id="A0AAD8AMH0"/>
<keyword evidence="3" id="KW-0716">Sensory transduction</keyword>
<comment type="caution">
    <text evidence="11">The sequence shown here is derived from an EMBL/GenBank/DDBJ whole genome shotgun (WGS) entry which is preliminary data.</text>
</comment>
<evidence type="ECO:0000256" key="10">
    <source>
        <dbReference type="SAM" id="Phobius"/>
    </source>
</evidence>
<feature type="transmembrane region" description="Helical" evidence="10">
    <location>
        <begin position="134"/>
        <end position="152"/>
    </location>
</feature>
<dbReference type="Pfam" id="PF02949">
    <property type="entry name" value="7tm_6"/>
    <property type="match status" value="1"/>
</dbReference>
<keyword evidence="7 10" id="KW-0472">Membrane</keyword>
<evidence type="ECO:0000313" key="12">
    <source>
        <dbReference type="Proteomes" id="UP001233999"/>
    </source>
</evidence>
<keyword evidence="6 10" id="KW-1133">Transmembrane helix</keyword>
<evidence type="ECO:0000256" key="6">
    <source>
        <dbReference type="ARBA" id="ARBA00022989"/>
    </source>
</evidence>
<feature type="transmembrane region" description="Helical" evidence="10">
    <location>
        <begin position="193"/>
        <end position="213"/>
    </location>
</feature>
<dbReference type="GO" id="GO:0007165">
    <property type="term" value="P:signal transduction"/>
    <property type="evidence" value="ECO:0007669"/>
    <property type="project" value="UniProtKB-KW"/>
</dbReference>
<organism evidence="11 12">
    <name type="scientific">Diploptera punctata</name>
    <name type="common">Pacific beetle cockroach</name>
    <dbReference type="NCBI Taxonomy" id="6984"/>
    <lineage>
        <taxon>Eukaryota</taxon>
        <taxon>Metazoa</taxon>
        <taxon>Ecdysozoa</taxon>
        <taxon>Arthropoda</taxon>
        <taxon>Hexapoda</taxon>
        <taxon>Insecta</taxon>
        <taxon>Pterygota</taxon>
        <taxon>Neoptera</taxon>
        <taxon>Polyneoptera</taxon>
        <taxon>Dictyoptera</taxon>
        <taxon>Blattodea</taxon>
        <taxon>Blaberoidea</taxon>
        <taxon>Blaberidae</taxon>
        <taxon>Diplopterinae</taxon>
        <taxon>Diploptera</taxon>
    </lineage>
</organism>